<dbReference type="AlphaFoldDB" id="A0AAD9NJB1"/>
<reference evidence="2" key="1">
    <citation type="journal article" date="2023" name="Mol. Biol. Evol.">
        <title>Third-Generation Sequencing Reveals the Adaptive Role of the Epigenome in Three Deep-Sea Polychaetes.</title>
        <authorList>
            <person name="Perez M."/>
            <person name="Aroh O."/>
            <person name="Sun Y."/>
            <person name="Lan Y."/>
            <person name="Juniper S.K."/>
            <person name="Young C.R."/>
            <person name="Angers B."/>
            <person name="Qian P.Y."/>
        </authorList>
    </citation>
    <scope>NUCLEOTIDE SEQUENCE</scope>
    <source>
        <strain evidence="2">R07B-5</strain>
    </source>
</reference>
<evidence type="ECO:0000256" key="1">
    <source>
        <dbReference type="SAM" id="MobiDB-lite"/>
    </source>
</evidence>
<accession>A0AAD9NJB1</accession>
<evidence type="ECO:0000313" key="2">
    <source>
        <dbReference type="EMBL" id="KAK2172402.1"/>
    </source>
</evidence>
<organism evidence="2 3">
    <name type="scientific">Ridgeia piscesae</name>
    <name type="common">Tubeworm</name>
    <dbReference type="NCBI Taxonomy" id="27915"/>
    <lineage>
        <taxon>Eukaryota</taxon>
        <taxon>Metazoa</taxon>
        <taxon>Spiralia</taxon>
        <taxon>Lophotrochozoa</taxon>
        <taxon>Annelida</taxon>
        <taxon>Polychaeta</taxon>
        <taxon>Sedentaria</taxon>
        <taxon>Canalipalpata</taxon>
        <taxon>Sabellida</taxon>
        <taxon>Siboglinidae</taxon>
        <taxon>Ridgeia</taxon>
    </lineage>
</organism>
<dbReference type="Proteomes" id="UP001209878">
    <property type="component" value="Unassembled WGS sequence"/>
</dbReference>
<feature type="region of interest" description="Disordered" evidence="1">
    <location>
        <begin position="1"/>
        <end position="28"/>
    </location>
</feature>
<sequence length="28" mass="2802">MTVVELTTDHLSAVSGAPSDSVGTQAVE</sequence>
<keyword evidence="3" id="KW-1185">Reference proteome</keyword>
<proteinExistence type="predicted"/>
<dbReference type="EMBL" id="JAODUO010000964">
    <property type="protein sequence ID" value="KAK2172402.1"/>
    <property type="molecule type" value="Genomic_DNA"/>
</dbReference>
<name>A0AAD9NJB1_RIDPI</name>
<evidence type="ECO:0000313" key="3">
    <source>
        <dbReference type="Proteomes" id="UP001209878"/>
    </source>
</evidence>
<protein>
    <submittedName>
        <fullName evidence="2">Uncharacterized protein</fullName>
    </submittedName>
</protein>
<gene>
    <name evidence="2" type="ORF">NP493_964g00095</name>
</gene>
<comment type="caution">
    <text evidence="2">The sequence shown here is derived from an EMBL/GenBank/DDBJ whole genome shotgun (WGS) entry which is preliminary data.</text>
</comment>